<sequence>MQDKVNLNILTSNSSAQTFDALELTDSDLEQISGATGMQHDFYYPPFYYGYSYGYYPGFYYPGFYYPGFWGYRYGLFR</sequence>
<gene>
    <name evidence="1" type="ORF">KDAU_46140</name>
</gene>
<proteinExistence type="predicted"/>
<reference evidence="2" key="1">
    <citation type="submission" date="2018-12" db="EMBL/GenBank/DDBJ databases">
        <title>Tengunoibacter tsumagoiensis gen. nov., sp. nov., Dictyobacter kobayashii sp. nov., D. alpinus sp. nov., and D. joshuensis sp. nov. and description of Dictyobacteraceae fam. nov. within the order Ktedonobacterales isolated from Tengu-no-mugimeshi.</title>
        <authorList>
            <person name="Wang C.M."/>
            <person name="Zheng Y."/>
            <person name="Sakai Y."/>
            <person name="Toyoda A."/>
            <person name="Minakuchi Y."/>
            <person name="Abe K."/>
            <person name="Yokota A."/>
            <person name="Yabe S."/>
        </authorList>
    </citation>
    <scope>NUCLEOTIDE SEQUENCE [LARGE SCALE GENOMIC DNA]</scope>
    <source>
        <strain evidence="2">S-27</strain>
    </source>
</reference>
<dbReference type="Proteomes" id="UP000287224">
    <property type="component" value="Unassembled WGS sequence"/>
</dbReference>
<dbReference type="AlphaFoldDB" id="A0A401ZKA3"/>
<comment type="caution">
    <text evidence="1">The sequence shown here is derived from an EMBL/GenBank/DDBJ whole genome shotgun (WGS) entry which is preliminary data.</text>
</comment>
<evidence type="ECO:0000313" key="1">
    <source>
        <dbReference type="EMBL" id="GCE07285.1"/>
    </source>
</evidence>
<name>A0A401ZKA3_9CHLR</name>
<accession>A0A401ZKA3</accession>
<dbReference type="RefSeq" id="WP_126598424.1">
    <property type="nucleotide sequence ID" value="NZ_BIFQ01000001.1"/>
</dbReference>
<evidence type="ECO:0000313" key="2">
    <source>
        <dbReference type="Proteomes" id="UP000287224"/>
    </source>
</evidence>
<dbReference type="EMBL" id="BIFQ01000001">
    <property type="protein sequence ID" value="GCE07285.1"/>
    <property type="molecule type" value="Genomic_DNA"/>
</dbReference>
<organism evidence="1 2">
    <name type="scientific">Dictyobacter aurantiacus</name>
    <dbReference type="NCBI Taxonomy" id="1936993"/>
    <lineage>
        <taxon>Bacteria</taxon>
        <taxon>Bacillati</taxon>
        <taxon>Chloroflexota</taxon>
        <taxon>Ktedonobacteria</taxon>
        <taxon>Ktedonobacterales</taxon>
        <taxon>Dictyobacteraceae</taxon>
        <taxon>Dictyobacter</taxon>
    </lineage>
</organism>
<keyword evidence="2" id="KW-1185">Reference proteome</keyword>
<protein>
    <submittedName>
        <fullName evidence="1">Uncharacterized protein</fullName>
    </submittedName>
</protein>